<proteinExistence type="predicted"/>
<name>A0A841C9Z5_9LACT</name>
<accession>A0A841C9Z5</accession>
<feature type="domain" description="N-acetyltransferase" evidence="3">
    <location>
        <begin position="26"/>
        <end position="172"/>
    </location>
</feature>
<dbReference type="GO" id="GO:0008999">
    <property type="term" value="F:protein-N-terminal-alanine acetyltransferase activity"/>
    <property type="evidence" value="ECO:0007669"/>
    <property type="project" value="UniProtKB-EC"/>
</dbReference>
<dbReference type="PROSITE" id="PS51186">
    <property type="entry name" value="GNAT"/>
    <property type="match status" value="1"/>
</dbReference>
<sequence>MIKTWFHRSKKSSEVSDFKFKNAKTVDFRFATEADIKQLLAVEREVYEEIPWTASHFKHEINENRYACFIVAEESGIILGYIGLRWDRKHTDFHISNFIVRKTEQGQGLGSELFDNALELSKILEISKMSLEVALENRGAQGFYRKRGFESERILSHYYSDGNDALEMLKEI</sequence>
<dbReference type="Pfam" id="PF00583">
    <property type="entry name" value="Acetyltransf_1"/>
    <property type="match status" value="1"/>
</dbReference>
<keyword evidence="5" id="KW-1185">Reference proteome</keyword>
<evidence type="ECO:0000313" key="5">
    <source>
        <dbReference type="Proteomes" id="UP000562464"/>
    </source>
</evidence>
<dbReference type="Gene3D" id="3.40.630.30">
    <property type="match status" value="1"/>
</dbReference>
<evidence type="ECO:0000256" key="1">
    <source>
        <dbReference type="ARBA" id="ARBA00022679"/>
    </source>
</evidence>
<dbReference type="CDD" id="cd04301">
    <property type="entry name" value="NAT_SF"/>
    <property type="match status" value="1"/>
</dbReference>
<organism evidence="4 5">
    <name type="scientific">Lactovum miscens</name>
    <dbReference type="NCBI Taxonomy" id="190387"/>
    <lineage>
        <taxon>Bacteria</taxon>
        <taxon>Bacillati</taxon>
        <taxon>Bacillota</taxon>
        <taxon>Bacilli</taxon>
        <taxon>Lactobacillales</taxon>
        <taxon>Streptococcaceae</taxon>
        <taxon>Lactovum</taxon>
    </lineage>
</organism>
<dbReference type="InterPro" id="IPR000182">
    <property type="entry name" value="GNAT_dom"/>
</dbReference>
<dbReference type="AlphaFoldDB" id="A0A841C9Z5"/>
<dbReference type="InterPro" id="IPR006464">
    <property type="entry name" value="AcTrfase_RimI/Ard1"/>
</dbReference>
<comment type="caution">
    <text evidence="4">The sequence shown here is derived from an EMBL/GenBank/DDBJ whole genome shotgun (WGS) entry which is preliminary data.</text>
</comment>
<dbReference type="Proteomes" id="UP000562464">
    <property type="component" value="Unassembled WGS sequence"/>
</dbReference>
<keyword evidence="1 4" id="KW-0808">Transferase</keyword>
<dbReference type="RefSeq" id="WP_183539670.1">
    <property type="nucleotide sequence ID" value="NZ_JACHHV010000012.1"/>
</dbReference>
<protein>
    <submittedName>
        <fullName evidence="4">Ribosomal-protein-alanine N-acetyltransferase</fullName>
        <ecNumber evidence="4">2.3.1.267</ecNumber>
    </submittedName>
</protein>
<evidence type="ECO:0000313" key="4">
    <source>
        <dbReference type="EMBL" id="MBB5888010.1"/>
    </source>
</evidence>
<dbReference type="InterPro" id="IPR050832">
    <property type="entry name" value="Bact_Acetyltransf"/>
</dbReference>
<dbReference type="PANTHER" id="PTHR43877">
    <property type="entry name" value="AMINOALKYLPHOSPHONATE N-ACETYLTRANSFERASE-RELATED-RELATED"/>
    <property type="match status" value="1"/>
</dbReference>
<dbReference type="PANTHER" id="PTHR43877:SF2">
    <property type="entry name" value="AMINOALKYLPHOSPHONATE N-ACETYLTRANSFERASE-RELATED"/>
    <property type="match status" value="1"/>
</dbReference>
<dbReference type="EC" id="2.3.1.267" evidence="4"/>
<evidence type="ECO:0000259" key="3">
    <source>
        <dbReference type="PROSITE" id="PS51186"/>
    </source>
</evidence>
<gene>
    <name evidence="4" type="ORF">HNQ37_000900</name>
</gene>
<dbReference type="NCBIfam" id="TIGR01575">
    <property type="entry name" value="rimI"/>
    <property type="match status" value="1"/>
</dbReference>
<dbReference type="EMBL" id="JACHHV010000012">
    <property type="protein sequence ID" value="MBB5888010.1"/>
    <property type="molecule type" value="Genomic_DNA"/>
</dbReference>
<keyword evidence="2 4" id="KW-0012">Acyltransferase</keyword>
<dbReference type="SUPFAM" id="SSF55729">
    <property type="entry name" value="Acyl-CoA N-acyltransferases (Nat)"/>
    <property type="match status" value="1"/>
</dbReference>
<dbReference type="InterPro" id="IPR016181">
    <property type="entry name" value="Acyl_CoA_acyltransferase"/>
</dbReference>
<evidence type="ECO:0000256" key="2">
    <source>
        <dbReference type="ARBA" id="ARBA00023315"/>
    </source>
</evidence>
<reference evidence="4 5" key="1">
    <citation type="submission" date="2020-08" db="EMBL/GenBank/DDBJ databases">
        <title>Genomic Encyclopedia of Type Strains, Phase IV (KMG-IV): sequencing the most valuable type-strain genomes for metagenomic binning, comparative biology and taxonomic classification.</title>
        <authorList>
            <person name="Goeker M."/>
        </authorList>
    </citation>
    <scope>NUCLEOTIDE SEQUENCE [LARGE SCALE GENOMIC DNA]</scope>
    <source>
        <strain evidence="4 5">DSM 14925</strain>
    </source>
</reference>